<dbReference type="Proteomes" id="UP000193218">
    <property type="component" value="Unassembled WGS sequence"/>
</dbReference>
<feature type="compositionally biased region" description="Low complexity" evidence="1">
    <location>
        <begin position="148"/>
        <end position="159"/>
    </location>
</feature>
<protein>
    <submittedName>
        <fullName evidence="2">Uncharacterized protein</fullName>
    </submittedName>
</protein>
<sequence length="651" mass="67796">MASAFMTQLQPWEENQSPSPKDEIANPYELGLSRSRSSGLSRSPPSPIASVNLARQLSGEVNASPPPWTRRPSMSNNKPARSPSTVSKRSQQVDHSQSPVSVPPVPTTLQTSPPPPPPPAAVQPASLSPQQLAPPPSRRHPGLAMTPSMSDSPSGSSASLNVDDLGLPNPAFRRRPGSNRSSMSQSSLTSEELWALESQSNGPADLSNPMRQSSERPLDTIRRMSRYMDRQYTTAMPGDVIWPSAPPIEEVYTPPIKSKSSTSIVSLGNSKRGTRRRASRQASQTNTPGFEGPKSTPASPADYVSHSARSSSTSLASQNVKAHSAFMKTPPVSYYSRDYMSSLAPREGGYAVAAQLASAMSSPTDEVTRQPISRASSRHAPLAPSSGMGRWSLDGGENFGRPYAMASAATTSTSFSGSQPISPEDSPPSDIHTSPPPLPTGAAAPATSTSPTPIDTSPTIVAQSNTVPVHPSPLKVSTASPEPADASTDTTPTTTANPTPTATKPSGGGFLGAIGFRKSMKNLNKASSKDDKALAAKVNQQRAQAASEASAKKAAEGKAAAERKAAAESKAAEESKAAAERKAAAEAAARDARRSSAKRIGGAGTKEEGDGCEGRGQAERGVGFGRDEEERTGREGSGVGERSGGEAEGSC</sequence>
<dbReference type="OrthoDB" id="5330253at2759"/>
<feature type="compositionally biased region" description="Polar residues" evidence="1">
    <location>
        <begin position="1"/>
        <end position="19"/>
    </location>
</feature>
<accession>A0A1Y1USP7</accession>
<gene>
    <name evidence="2" type="ORF">BD324DRAFT_267175</name>
</gene>
<feature type="region of interest" description="Disordered" evidence="1">
    <location>
        <begin position="1"/>
        <end position="223"/>
    </location>
</feature>
<feature type="compositionally biased region" description="Basic and acidic residues" evidence="1">
    <location>
        <begin position="213"/>
        <end position="223"/>
    </location>
</feature>
<comment type="caution">
    <text evidence="2">The sequence shown here is derived from an EMBL/GenBank/DDBJ whole genome shotgun (WGS) entry which is preliminary data.</text>
</comment>
<feature type="compositionally biased region" description="Low complexity" evidence="1">
    <location>
        <begin position="122"/>
        <end position="131"/>
    </location>
</feature>
<feature type="compositionally biased region" description="Basic and acidic residues" evidence="1">
    <location>
        <begin position="605"/>
        <end position="618"/>
    </location>
</feature>
<dbReference type="InParanoid" id="A0A1Y1USP7"/>
<feature type="compositionally biased region" description="Basic and acidic residues" evidence="1">
    <location>
        <begin position="550"/>
        <end position="594"/>
    </location>
</feature>
<feature type="region of interest" description="Disordered" evidence="1">
    <location>
        <begin position="236"/>
        <end position="321"/>
    </location>
</feature>
<dbReference type="EMBL" id="NBSH01000002">
    <property type="protein sequence ID" value="ORX40225.1"/>
    <property type="molecule type" value="Genomic_DNA"/>
</dbReference>
<dbReference type="STRING" id="4999.A0A1Y1USP7"/>
<dbReference type="GeneID" id="33554136"/>
<feature type="region of interest" description="Disordered" evidence="1">
    <location>
        <begin position="361"/>
        <end position="651"/>
    </location>
</feature>
<name>A0A1Y1USP7_9TREE</name>
<feature type="compositionally biased region" description="Low complexity" evidence="1">
    <location>
        <begin position="178"/>
        <end position="190"/>
    </location>
</feature>
<evidence type="ECO:0000256" key="1">
    <source>
        <dbReference type="SAM" id="MobiDB-lite"/>
    </source>
</evidence>
<feature type="compositionally biased region" description="Pro residues" evidence="1">
    <location>
        <begin position="101"/>
        <end position="121"/>
    </location>
</feature>
<feature type="compositionally biased region" description="Low complexity" evidence="1">
    <location>
        <begin position="305"/>
        <end position="317"/>
    </location>
</feature>
<dbReference type="AlphaFoldDB" id="A0A1Y1USP7"/>
<feature type="compositionally biased region" description="Low complexity" evidence="1">
    <location>
        <begin position="30"/>
        <end position="43"/>
    </location>
</feature>
<keyword evidence="3" id="KW-1185">Reference proteome</keyword>
<organism evidence="2 3">
    <name type="scientific">Kockovaella imperatae</name>
    <dbReference type="NCBI Taxonomy" id="4999"/>
    <lineage>
        <taxon>Eukaryota</taxon>
        <taxon>Fungi</taxon>
        <taxon>Dikarya</taxon>
        <taxon>Basidiomycota</taxon>
        <taxon>Agaricomycotina</taxon>
        <taxon>Tremellomycetes</taxon>
        <taxon>Tremellales</taxon>
        <taxon>Cuniculitremaceae</taxon>
        <taxon>Kockovaella</taxon>
    </lineage>
</organism>
<evidence type="ECO:0000313" key="2">
    <source>
        <dbReference type="EMBL" id="ORX40225.1"/>
    </source>
</evidence>
<feature type="compositionally biased region" description="Polar residues" evidence="1">
    <location>
        <begin position="258"/>
        <end position="271"/>
    </location>
</feature>
<feature type="compositionally biased region" description="Low complexity" evidence="1">
    <location>
        <begin position="440"/>
        <end position="459"/>
    </location>
</feature>
<feature type="compositionally biased region" description="Low complexity" evidence="1">
    <location>
        <begin position="406"/>
        <end position="433"/>
    </location>
</feature>
<feature type="compositionally biased region" description="Low complexity" evidence="1">
    <location>
        <begin position="483"/>
        <end position="503"/>
    </location>
</feature>
<dbReference type="RefSeq" id="XP_021874010.1">
    <property type="nucleotide sequence ID" value="XM_022012328.1"/>
</dbReference>
<feature type="compositionally biased region" description="Basic and acidic residues" evidence="1">
    <location>
        <begin position="625"/>
        <end position="634"/>
    </location>
</feature>
<reference evidence="2 3" key="1">
    <citation type="submission" date="2017-03" db="EMBL/GenBank/DDBJ databases">
        <title>Widespread Adenine N6-methylation of Active Genes in Fungi.</title>
        <authorList>
            <consortium name="DOE Joint Genome Institute"/>
            <person name="Mondo S.J."/>
            <person name="Dannebaum R.O."/>
            <person name="Kuo R.C."/>
            <person name="Louie K.B."/>
            <person name="Bewick A.J."/>
            <person name="Labutti K."/>
            <person name="Haridas S."/>
            <person name="Kuo A."/>
            <person name="Salamov A."/>
            <person name="Ahrendt S.R."/>
            <person name="Lau R."/>
            <person name="Bowen B.P."/>
            <person name="Lipzen A."/>
            <person name="Sullivan W."/>
            <person name="Andreopoulos W.B."/>
            <person name="Clum A."/>
            <person name="Lindquist E."/>
            <person name="Daum C."/>
            <person name="Northen T.R."/>
            <person name="Ramamoorthy G."/>
            <person name="Schmitz R.J."/>
            <person name="Gryganskyi A."/>
            <person name="Culley D."/>
            <person name="Magnuson J."/>
            <person name="James T.Y."/>
            <person name="O'Malley M.A."/>
            <person name="Stajich J.E."/>
            <person name="Spatafora J.W."/>
            <person name="Visel A."/>
            <person name="Grigoriev I.V."/>
        </authorList>
    </citation>
    <scope>NUCLEOTIDE SEQUENCE [LARGE SCALE GENOMIC DNA]</scope>
    <source>
        <strain evidence="2 3">NRRL Y-17943</strain>
    </source>
</reference>
<feature type="compositionally biased region" description="Polar residues" evidence="1">
    <location>
        <begin position="72"/>
        <end position="95"/>
    </location>
</feature>
<proteinExistence type="predicted"/>
<evidence type="ECO:0000313" key="3">
    <source>
        <dbReference type="Proteomes" id="UP000193218"/>
    </source>
</evidence>
<feature type="compositionally biased region" description="Polar residues" evidence="1">
    <location>
        <begin position="361"/>
        <end position="375"/>
    </location>
</feature>